<dbReference type="AlphaFoldDB" id="A0A120DHV3"/>
<dbReference type="Pfam" id="PF03217">
    <property type="entry name" value="SlpA"/>
    <property type="match status" value="2"/>
</dbReference>
<feature type="signal peptide" evidence="1">
    <location>
        <begin position="1"/>
        <end position="23"/>
    </location>
</feature>
<feature type="domain" description="S-layer protein C-terminal" evidence="2">
    <location>
        <begin position="131"/>
        <end position="185"/>
    </location>
</feature>
<dbReference type="PATRIC" id="fig|47770.28.peg.1433"/>
<evidence type="ECO:0000313" key="6">
    <source>
        <dbReference type="Proteomes" id="UP000510660"/>
    </source>
</evidence>
<dbReference type="RefSeq" id="WP_060462499.1">
    <property type="nucleotide sequence ID" value="NZ_AP025162.1"/>
</dbReference>
<evidence type="ECO:0000313" key="4">
    <source>
        <dbReference type="EMBL" id="QLL73500.1"/>
    </source>
</evidence>
<keyword evidence="1" id="KW-0732">Signal</keyword>
<evidence type="ECO:0000256" key="1">
    <source>
        <dbReference type="SAM" id="SignalP"/>
    </source>
</evidence>
<feature type="domain" description="S-layer protein C-terminal" evidence="2">
    <location>
        <begin position="192"/>
        <end position="247"/>
    </location>
</feature>
<sequence length="393" mass="43843">MKLKRIVLSIVAGTALFVPAALAGQNQLTPVVRASTLKNKITTVKSYTNPTLYNKNGKELGSQDRINFKKPISFYGQPIVIQGPRVNAFINLNGMPQAIVNGETYADLGDGGYVNMKSVGSYNWNNNEIGIIKNTYIYNSKGNRLSTYRGGKAYLTKGSKIKYAGKSWTTYPDSYFNLGDGTYLKSNNVNTMNGKGVLKLNANTAIYNKNGKRISFNGQQVFPKYSIINYAGKRRTKTQTDDYYYTNLSGSKSYAIKNYKIKGQDYYYIGRGAYIKAMNVGRINGNPVFRDGGATTIVPQTDLYIYNSKLKKTKQSVKKGQKIRALDPVVLGSGDIAQLFYRIKGTSNYVSWGDYSEYGFEDDEHVGYFNFRVRLNPVKTIENAATRAAEESD</sequence>
<evidence type="ECO:0000259" key="2">
    <source>
        <dbReference type="Pfam" id="PF03217"/>
    </source>
</evidence>
<dbReference type="Proteomes" id="UP000067598">
    <property type="component" value="Unassembled WGS sequence"/>
</dbReference>
<organism evidence="3 5">
    <name type="scientific">Lactobacillus crispatus</name>
    <dbReference type="NCBI Taxonomy" id="47770"/>
    <lineage>
        <taxon>Bacteria</taxon>
        <taxon>Bacillati</taxon>
        <taxon>Bacillota</taxon>
        <taxon>Bacilli</taxon>
        <taxon>Lactobacillales</taxon>
        <taxon>Lactobacillaceae</taxon>
        <taxon>Lactobacillus</taxon>
    </lineage>
</organism>
<dbReference type="InterPro" id="IPR024968">
    <property type="entry name" value="SlpA_C_lactobacillus"/>
</dbReference>
<reference evidence="4 6" key="2">
    <citation type="submission" date="2020-01" db="EMBL/GenBank/DDBJ databases">
        <title>Complete and circular genome sequences of six lactobacillus isolates from horses.</title>
        <authorList>
            <person name="Hassan H.M."/>
        </authorList>
    </citation>
    <scope>NUCLEOTIDE SEQUENCE [LARGE SCALE GENOMIC DNA]</scope>
    <source>
        <strain evidence="4 6">1D</strain>
    </source>
</reference>
<evidence type="ECO:0000313" key="5">
    <source>
        <dbReference type="Proteomes" id="UP000067598"/>
    </source>
</evidence>
<evidence type="ECO:0000313" key="3">
    <source>
        <dbReference type="EMBL" id="KWU03001.1"/>
    </source>
</evidence>
<name>A0A120DHV3_9LACO</name>
<dbReference type="EMBL" id="CP047415">
    <property type="protein sequence ID" value="QLL73500.1"/>
    <property type="molecule type" value="Genomic_DNA"/>
</dbReference>
<dbReference type="Proteomes" id="UP000510660">
    <property type="component" value="Chromosome"/>
</dbReference>
<dbReference type="EMBL" id="LJGP01000047">
    <property type="protein sequence ID" value="KWU03001.1"/>
    <property type="molecule type" value="Genomic_DNA"/>
</dbReference>
<accession>A0A120DHV3</accession>
<feature type="chain" id="PRO_5036004372" description="S-layer protein C-terminal domain-containing protein" evidence="1">
    <location>
        <begin position="24"/>
        <end position="393"/>
    </location>
</feature>
<reference evidence="3 5" key="1">
    <citation type="journal article" date="2016" name="Microbiology (Mosc.)">
        <title>Comparison of Lactobacillus crispatus isolates from Lactobacillus-dominated vaginal microbiomes with isolates from microbiomes containing bacterial vaginosis-associated bacteria.</title>
        <authorList>
            <person name="Abdelmaksoud A.A."/>
            <person name="Koparde V.N."/>
            <person name="Sheth N.U."/>
            <person name="Serrano M.G."/>
            <person name="Glascock A.L."/>
            <person name="Fettweis J.M."/>
            <person name="Strauss Iii J.F."/>
            <person name="Buck G.A."/>
            <person name="Jefferson K.K."/>
        </authorList>
    </citation>
    <scope>NUCLEOTIDE SEQUENCE [LARGE SCALE GENOMIC DNA]</scope>
    <source>
        <strain evidence="3 5">VMC3</strain>
    </source>
</reference>
<gene>
    <name evidence="3" type="ORF">AEL95_09560</name>
    <name evidence="4" type="ORF">GTO85_03510</name>
</gene>
<proteinExistence type="predicted"/>
<protein>
    <recommendedName>
        <fullName evidence="2">S-layer protein C-terminal domain-containing protein</fullName>
    </recommendedName>
</protein>